<evidence type="ECO:0000256" key="8">
    <source>
        <dbReference type="ARBA" id="ARBA00037993"/>
    </source>
</evidence>
<keyword evidence="7" id="KW-0067">ATP-binding</keyword>
<dbReference type="EC" id="6.3.4.20" evidence="9"/>
<protein>
    <recommendedName>
        <fullName evidence="9">7-cyano-7-deazaguanine synthase</fullName>
        <ecNumber evidence="9">6.3.4.20</ecNumber>
    </recommendedName>
</protein>
<dbReference type="GO" id="GO:0008616">
    <property type="term" value="P:tRNA queuosine(34) biosynthetic process"/>
    <property type="evidence" value="ECO:0007669"/>
    <property type="project" value="UniProtKB-KW"/>
</dbReference>
<keyword evidence="5" id="KW-0671">Queuosine biosynthesis</keyword>
<reference evidence="11" key="1">
    <citation type="submission" date="2020-05" db="EMBL/GenBank/DDBJ databases">
        <title>Complete genome sequence of Bradyrhizobium diazoefficiens XF3 isolated from soybean nodule.</title>
        <authorList>
            <person name="Noda R."/>
            <person name="Kakizaki K."/>
            <person name="Minamisawa K."/>
        </authorList>
    </citation>
    <scope>NUCLEOTIDE SEQUENCE</scope>
    <source>
        <strain evidence="11">XF3</strain>
    </source>
</reference>
<evidence type="ECO:0000313" key="11">
    <source>
        <dbReference type="EMBL" id="BCE36313.1"/>
    </source>
</evidence>
<dbReference type="SUPFAM" id="SSF52402">
    <property type="entry name" value="Adenine nucleotide alpha hydrolases-like"/>
    <property type="match status" value="1"/>
</dbReference>
<proteinExistence type="inferred from homology"/>
<name>A0A809YAA7_9BRAD</name>
<comment type="similarity">
    <text evidence="8">Belongs to the QueC family.</text>
</comment>
<dbReference type="GO" id="GO:0046872">
    <property type="term" value="F:metal ion binding"/>
    <property type="evidence" value="ECO:0007669"/>
    <property type="project" value="UniProtKB-KW"/>
</dbReference>
<dbReference type="Pfam" id="PF06508">
    <property type="entry name" value="QueC"/>
    <property type="match status" value="2"/>
</dbReference>
<evidence type="ECO:0000256" key="2">
    <source>
        <dbReference type="ARBA" id="ARBA00022598"/>
    </source>
</evidence>
<accession>A0A809YAA7</accession>
<keyword evidence="2" id="KW-0436">Ligase</keyword>
<keyword evidence="3" id="KW-0479">Metal-binding</keyword>
<comment type="catalytic activity">
    <reaction evidence="10">
        <text>7-carboxy-7-carbaguanine + NH4(+) + 2 ATP = 7-cyano-7-carbaguanine + 2 AMP + 2 diphosphate + 2 H(+)</text>
        <dbReference type="Rhea" id="RHEA:27982"/>
        <dbReference type="ChEBI" id="CHEBI:15378"/>
        <dbReference type="ChEBI" id="CHEBI:28938"/>
        <dbReference type="ChEBI" id="CHEBI:30616"/>
        <dbReference type="ChEBI" id="CHEBI:33019"/>
        <dbReference type="ChEBI" id="CHEBI:45075"/>
        <dbReference type="ChEBI" id="CHEBI:61036"/>
        <dbReference type="ChEBI" id="CHEBI:456215"/>
        <dbReference type="EC" id="6.3.4.20"/>
    </reaction>
</comment>
<dbReference type="InterPro" id="IPR014729">
    <property type="entry name" value="Rossmann-like_a/b/a_fold"/>
</dbReference>
<dbReference type="AlphaFoldDB" id="A0A809YAA7"/>
<dbReference type="GO" id="GO:0016874">
    <property type="term" value="F:ligase activity"/>
    <property type="evidence" value="ECO:0007669"/>
    <property type="project" value="UniProtKB-KW"/>
</dbReference>
<evidence type="ECO:0000256" key="6">
    <source>
        <dbReference type="ARBA" id="ARBA00022833"/>
    </source>
</evidence>
<evidence type="ECO:0000256" key="7">
    <source>
        <dbReference type="ARBA" id="ARBA00022840"/>
    </source>
</evidence>
<dbReference type="PANTHER" id="PTHR42914">
    <property type="entry name" value="7-CYANO-7-DEAZAGUANINE SYNTHASE"/>
    <property type="match status" value="1"/>
</dbReference>
<evidence type="ECO:0000256" key="10">
    <source>
        <dbReference type="ARBA" id="ARBA00047890"/>
    </source>
</evidence>
<dbReference type="RefSeq" id="WP_182872492.1">
    <property type="nucleotide sequence ID" value="NZ_AP022639.1"/>
</dbReference>
<comment type="pathway">
    <text evidence="1">Purine metabolism; 7-cyano-7-deazaguanine biosynthesis.</text>
</comment>
<sequence>MHASVLFSGGIDSTSCVHFFKKGGHEVRGIFVDFGQAAARREDAAVDVLSEKLSIPVIKLRASSPTKFGAGELIGRNLFLIASALLLGNCRDGLLAIGIHSGTNYYDCSRSFLSRVEVLAQECSDGRVSVVAPFVDWSKDDIFSYFKAAALPLNDTYSCEAGAVPTCGTCASCRDRVRLYAG</sequence>
<evidence type="ECO:0000256" key="9">
    <source>
        <dbReference type="ARBA" id="ARBA00039149"/>
    </source>
</evidence>
<dbReference type="GO" id="GO:0005524">
    <property type="term" value="F:ATP binding"/>
    <property type="evidence" value="ECO:0007669"/>
    <property type="project" value="UniProtKB-KW"/>
</dbReference>
<dbReference type="InterPro" id="IPR018317">
    <property type="entry name" value="QueC"/>
</dbReference>
<organism evidence="11">
    <name type="scientific">Bradyrhizobium diazoefficiens</name>
    <dbReference type="NCBI Taxonomy" id="1355477"/>
    <lineage>
        <taxon>Bacteria</taxon>
        <taxon>Pseudomonadati</taxon>
        <taxon>Pseudomonadota</taxon>
        <taxon>Alphaproteobacteria</taxon>
        <taxon>Hyphomicrobiales</taxon>
        <taxon>Nitrobacteraceae</taxon>
        <taxon>Bradyrhizobium</taxon>
    </lineage>
</organism>
<evidence type="ECO:0000256" key="1">
    <source>
        <dbReference type="ARBA" id="ARBA00005061"/>
    </source>
</evidence>
<evidence type="ECO:0000256" key="3">
    <source>
        <dbReference type="ARBA" id="ARBA00022723"/>
    </source>
</evidence>
<evidence type="ECO:0000256" key="5">
    <source>
        <dbReference type="ARBA" id="ARBA00022785"/>
    </source>
</evidence>
<evidence type="ECO:0000256" key="4">
    <source>
        <dbReference type="ARBA" id="ARBA00022741"/>
    </source>
</evidence>
<dbReference type="EMBL" id="AP023093">
    <property type="protein sequence ID" value="BCE36313.1"/>
    <property type="molecule type" value="Genomic_DNA"/>
</dbReference>
<keyword evidence="4" id="KW-0547">Nucleotide-binding</keyword>
<keyword evidence="6" id="KW-0862">Zinc</keyword>
<gene>
    <name evidence="11" type="ORF">XF3B_13440</name>
</gene>
<dbReference type="PANTHER" id="PTHR42914:SF1">
    <property type="entry name" value="7-CYANO-7-DEAZAGUANINE SYNTHASE"/>
    <property type="match status" value="1"/>
</dbReference>
<dbReference type="Gene3D" id="3.40.50.620">
    <property type="entry name" value="HUPs"/>
    <property type="match status" value="1"/>
</dbReference>